<dbReference type="GO" id="GO:0004493">
    <property type="term" value="F:methylmalonyl-CoA epimerase activity"/>
    <property type="evidence" value="ECO:0007669"/>
    <property type="project" value="TreeGrafter"/>
</dbReference>
<dbReference type="Gene3D" id="3.10.180.10">
    <property type="entry name" value="2,3-Dihydroxybiphenyl 1,2-Dioxygenase, domain 1"/>
    <property type="match status" value="1"/>
</dbReference>
<name>A0A421BC06_9PSEU</name>
<evidence type="ECO:0000259" key="2">
    <source>
        <dbReference type="PROSITE" id="PS51819"/>
    </source>
</evidence>
<proteinExistence type="predicted"/>
<evidence type="ECO:0000313" key="3">
    <source>
        <dbReference type="EMBL" id="RLK61877.1"/>
    </source>
</evidence>
<dbReference type="Proteomes" id="UP000282454">
    <property type="component" value="Unassembled WGS sequence"/>
</dbReference>
<dbReference type="GO" id="GO:0051213">
    <property type="term" value="F:dioxygenase activity"/>
    <property type="evidence" value="ECO:0007669"/>
    <property type="project" value="UniProtKB-KW"/>
</dbReference>
<dbReference type="InterPro" id="IPR037523">
    <property type="entry name" value="VOC_core"/>
</dbReference>
<dbReference type="Pfam" id="PF00903">
    <property type="entry name" value="Glyoxalase"/>
    <property type="match status" value="1"/>
</dbReference>
<dbReference type="InterPro" id="IPR004360">
    <property type="entry name" value="Glyas_Fos-R_dOase_dom"/>
</dbReference>
<dbReference type="CDD" id="cd08353">
    <property type="entry name" value="VOC_like"/>
    <property type="match status" value="1"/>
</dbReference>
<accession>A0A421BC06</accession>
<dbReference type="GO" id="GO:0046872">
    <property type="term" value="F:metal ion binding"/>
    <property type="evidence" value="ECO:0007669"/>
    <property type="project" value="UniProtKB-KW"/>
</dbReference>
<dbReference type="SUPFAM" id="SSF54593">
    <property type="entry name" value="Glyoxalase/Bleomycin resistance protein/Dihydroxybiphenyl dioxygenase"/>
    <property type="match status" value="1"/>
</dbReference>
<dbReference type="PROSITE" id="PS51819">
    <property type="entry name" value="VOC"/>
    <property type="match status" value="1"/>
</dbReference>
<organism evidence="3 4">
    <name type="scientific">Actinokineospora cianjurensis</name>
    <dbReference type="NCBI Taxonomy" id="585224"/>
    <lineage>
        <taxon>Bacteria</taxon>
        <taxon>Bacillati</taxon>
        <taxon>Actinomycetota</taxon>
        <taxon>Actinomycetes</taxon>
        <taxon>Pseudonocardiales</taxon>
        <taxon>Pseudonocardiaceae</taxon>
        <taxon>Actinokineospora</taxon>
    </lineage>
</organism>
<keyword evidence="3" id="KW-0560">Oxidoreductase</keyword>
<keyword evidence="3" id="KW-0223">Dioxygenase</keyword>
<feature type="domain" description="VOC" evidence="2">
    <location>
        <begin position="16"/>
        <end position="154"/>
    </location>
</feature>
<gene>
    <name evidence="3" type="ORF">CLV68_2421</name>
</gene>
<keyword evidence="1" id="KW-0479">Metal-binding</keyword>
<dbReference type="AlphaFoldDB" id="A0A421BC06"/>
<keyword evidence="3" id="KW-0456">Lyase</keyword>
<dbReference type="PANTHER" id="PTHR43048">
    <property type="entry name" value="METHYLMALONYL-COA EPIMERASE"/>
    <property type="match status" value="1"/>
</dbReference>
<dbReference type="GO" id="GO:0046491">
    <property type="term" value="P:L-methylmalonyl-CoA metabolic process"/>
    <property type="evidence" value="ECO:0007669"/>
    <property type="project" value="TreeGrafter"/>
</dbReference>
<dbReference type="GO" id="GO:0016829">
    <property type="term" value="F:lyase activity"/>
    <property type="evidence" value="ECO:0007669"/>
    <property type="project" value="UniProtKB-KW"/>
</dbReference>
<reference evidence="3 4" key="1">
    <citation type="submission" date="2018-10" db="EMBL/GenBank/DDBJ databases">
        <title>Genomic Encyclopedia of Archaeal and Bacterial Type Strains, Phase II (KMG-II): from individual species to whole genera.</title>
        <authorList>
            <person name="Goeker M."/>
        </authorList>
    </citation>
    <scope>NUCLEOTIDE SEQUENCE [LARGE SCALE GENOMIC DNA]</scope>
    <source>
        <strain evidence="3 4">DSM 45657</strain>
    </source>
</reference>
<evidence type="ECO:0000313" key="4">
    <source>
        <dbReference type="Proteomes" id="UP000282454"/>
    </source>
</evidence>
<protein>
    <submittedName>
        <fullName evidence="3">Catechol 2,3-dioxygenase-like lactoylglutathione lyase family enzyme</fullName>
    </submittedName>
</protein>
<sequence length="156" mass="16764">MEMTVGDTSGRGGIRRMDNIAIVVDDLAAAKAFFVELGLELEGEATVEGAAVDRLVGLAGVRSDIAMMRMPDGHGRIELTKYHSPSVRVGDSWAPANVLGAHRVMFAVEDIEDVVERLRPHGAELLGELVEYENSYRLCYLRGPAGILVALAEATG</sequence>
<keyword evidence="4" id="KW-1185">Reference proteome</keyword>
<evidence type="ECO:0000256" key="1">
    <source>
        <dbReference type="ARBA" id="ARBA00022723"/>
    </source>
</evidence>
<dbReference type="EMBL" id="RCDD01000001">
    <property type="protein sequence ID" value="RLK61877.1"/>
    <property type="molecule type" value="Genomic_DNA"/>
</dbReference>
<dbReference type="PANTHER" id="PTHR43048:SF5">
    <property type="entry name" value="BLR5325 PROTEIN"/>
    <property type="match status" value="1"/>
</dbReference>
<comment type="caution">
    <text evidence="3">The sequence shown here is derived from an EMBL/GenBank/DDBJ whole genome shotgun (WGS) entry which is preliminary data.</text>
</comment>
<dbReference type="InterPro" id="IPR029068">
    <property type="entry name" value="Glyas_Bleomycin-R_OHBP_Dase"/>
</dbReference>
<dbReference type="InterPro" id="IPR051785">
    <property type="entry name" value="MMCE/EMCE_epimerase"/>
</dbReference>